<dbReference type="Proteomes" id="UP000598350">
    <property type="component" value="Unassembled WGS sequence"/>
</dbReference>
<organism evidence="9 10">
    <name type="scientific">Maribacter arenosus</name>
    <dbReference type="NCBI Taxonomy" id="1854708"/>
    <lineage>
        <taxon>Bacteria</taxon>
        <taxon>Pseudomonadati</taxon>
        <taxon>Bacteroidota</taxon>
        <taxon>Flavobacteriia</taxon>
        <taxon>Flavobacteriales</taxon>
        <taxon>Flavobacteriaceae</taxon>
        <taxon>Maribacter</taxon>
    </lineage>
</organism>
<feature type="domain" description="CusB-like barrel-sandwich hybrid" evidence="6">
    <location>
        <begin position="133"/>
        <end position="245"/>
    </location>
</feature>
<evidence type="ECO:0000313" key="9">
    <source>
        <dbReference type="EMBL" id="MBD0851301.1"/>
    </source>
</evidence>
<protein>
    <submittedName>
        <fullName evidence="9">Efflux RND transporter periplasmic adaptor subunit</fullName>
    </submittedName>
</protein>
<evidence type="ECO:0000259" key="7">
    <source>
        <dbReference type="Pfam" id="PF25954"/>
    </source>
</evidence>
<comment type="similarity">
    <text evidence="1">Belongs to the membrane fusion protein (MFP) (TC 8.A.1) family.</text>
</comment>
<keyword evidence="10" id="KW-1185">Reference proteome</keyword>
<dbReference type="EMBL" id="JABTCG010000004">
    <property type="protein sequence ID" value="MBD0851301.1"/>
    <property type="molecule type" value="Genomic_DNA"/>
</dbReference>
<dbReference type="NCBIfam" id="TIGR01730">
    <property type="entry name" value="RND_mfp"/>
    <property type="match status" value="1"/>
</dbReference>
<dbReference type="PANTHER" id="PTHR30097">
    <property type="entry name" value="CATION EFFLUX SYSTEM PROTEIN CUSB"/>
    <property type="match status" value="1"/>
</dbReference>
<feature type="domain" description="CusB-like beta-barrel" evidence="7">
    <location>
        <begin position="249"/>
        <end position="324"/>
    </location>
</feature>
<gene>
    <name evidence="9" type="ORF">HPE63_11535</name>
</gene>
<dbReference type="InterPro" id="IPR058792">
    <property type="entry name" value="Beta-barrel_RND_2"/>
</dbReference>
<feature type="domain" description="CusB-like three alpha-helical bundle" evidence="5">
    <location>
        <begin position="162"/>
        <end position="211"/>
    </location>
</feature>
<evidence type="ECO:0000259" key="5">
    <source>
        <dbReference type="Pfam" id="PF25869"/>
    </source>
</evidence>
<dbReference type="Gene3D" id="2.40.30.170">
    <property type="match status" value="1"/>
</dbReference>
<dbReference type="Pfam" id="PF25919">
    <property type="entry name" value="BSH_CusB"/>
    <property type="match status" value="1"/>
</dbReference>
<evidence type="ECO:0000313" key="10">
    <source>
        <dbReference type="Proteomes" id="UP000598350"/>
    </source>
</evidence>
<evidence type="ECO:0000256" key="1">
    <source>
        <dbReference type="ARBA" id="ARBA00009477"/>
    </source>
</evidence>
<dbReference type="InterPro" id="IPR058790">
    <property type="entry name" value="BSH_CusB"/>
</dbReference>
<keyword evidence="2" id="KW-0813">Transport</keyword>
<dbReference type="Pfam" id="PF25954">
    <property type="entry name" value="Beta-barrel_RND_2"/>
    <property type="match status" value="1"/>
</dbReference>
<evidence type="ECO:0000259" key="4">
    <source>
        <dbReference type="Pfam" id="PF19335"/>
    </source>
</evidence>
<keyword evidence="3" id="KW-0472">Membrane</keyword>
<dbReference type="PANTHER" id="PTHR30097:SF4">
    <property type="entry name" value="SLR6042 PROTEIN"/>
    <property type="match status" value="1"/>
</dbReference>
<name>A0ABR7VDA3_9FLAO</name>
<dbReference type="Pfam" id="PF25869">
    <property type="entry name" value="3HB_CusB"/>
    <property type="match status" value="1"/>
</dbReference>
<accession>A0ABR7VDA3</accession>
<dbReference type="InterPro" id="IPR045800">
    <property type="entry name" value="HMBD"/>
</dbReference>
<dbReference type="InterPro" id="IPR006143">
    <property type="entry name" value="RND_pump_MFP"/>
</dbReference>
<feature type="domain" description="Heavy metal binding" evidence="4">
    <location>
        <begin position="48"/>
        <end position="73"/>
    </location>
</feature>
<evidence type="ECO:0000256" key="3">
    <source>
        <dbReference type="SAM" id="Phobius"/>
    </source>
</evidence>
<dbReference type="SUPFAM" id="SSF111369">
    <property type="entry name" value="HlyD-like secretion proteins"/>
    <property type="match status" value="1"/>
</dbReference>
<evidence type="ECO:0000259" key="8">
    <source>
        <dbReference type="Pfam" id="PF25975"/>
    </source>
</evidence>
<feature type="domain" description="CzcB-like C-terminal circularly permuted SH3-like" evidence="8">
    <location>
        <begin position="335"/>
        <end position="396"/>
    </location>
</feature>
<dbReference type="InterPro" id="IPR051909">
    <property type="entry name" value="MFP_Cation_Efflux"/>
</dbReference>
<dbReference type="InterPro" id="IPR058649">
    <property type="entry name" value="CzcB_C"/>
</dbReference>
<dbReference type="Pfam" id="PF25975">
    <property type="entry name" value="CzcB_C"/>
    <property type="match status" value="1"/>
</dbReference>
<proteinExistence type="inferred from homology"/>
<dbReference type="Gene3D" id="2.40.420.20">
    <property type="match status" value="1"/>
</dbReference>
<evidence type="ECO:0000256" key="2">
    <source>
        <dbReference type="ARBA" id="ARBA00022448"/>
    </source>
</evidence>
<evidence type="ECO:0000259" key="6">
    <source>
        <dbReference type="Pfam" id="PF25919"/>
    </source>
</evidence>
<dbReference type="Pfam" id="PF19335">
    <property type="entry name" value="HMBD"/>
    <property type="match status" value="1"/>
</dbReference>
<feature type="transmembrane region" description="Helical" evidence="3">
    <location>
        <begin position="5"/>
        <end position="23"/>
    </location>
</feature>
<dbReference type="Gene3D" id="6.10.140.730">
    <property type="match status" value="1"/>
</dbReference>
<sequence>MKKNILYIGIALIGGLMAGYLIFGGNYNDTTTSATHDHNQESKSGEMWTCSMHPQILQPEPGDCPICGMDLIPMESGADGLAEDQFKMSKNALALADIRTTKVGYSTSGDNSLKLSGTIEENEKAVATQASYFDGRIEKLFVNYEGEEVSIGQQLATIYSPELVSAQQELITAASLKESQPALYTAVRNKLKLWKLSEKQIGEIEKSGKVRENFPVYANVSGTVSEIMVEAGDYIKQGSPLFKIADLNTVWAVFDAYENQVSLLKEGQNIEIMTKAYPDKKFNAKISFINPVLNSATRTVEVRAVLNNPKGELKPGMFVSGSLRLASRTKDDTIIIPESAVLWTGERSVIYLKTDPDNPVFELREIALGDAINGGYVVLSGLQNGDEIVTNGTFTVDAAAQLQGKKSMMNQGGEKTTTGHEVHEGMK</sequence>
<comment type="caution">
    <text evidence="9">The sequence shown here is derived from an EMBL/GenBank/DDBJ whole genome shotgun (WGS) entry which is preliminary data.</text>
</comment>
<reference evidence="9 10" key="1">
    <citation type="submission" date="2020-05" db="EMBL/GenBank/DDBJ databases">
        <title>The draft genome sequence of Maribacter arenosus CAU 1321.</title>
        <authorList>
            <person name="Mu L."/>
        </authorList>
    </citation>
    <scope>NUCLEOTIDE SEQUENCE [LARGE SCALE GENOMIC DNA]</scope>
    <source>
        <strain evidence="9 10">CAU 1321</strain>
    </source>
</reference>
<dbReference type="InterPro" id="IPR058791">
    <property type="entry name" value="3HB_CusB"/>
</dbReference>
<keyword evidence="3" id="KW-0812">Transmembrane</keyword>
<keyword evidence="3" id="KW-1133">Transmembrane helix</keyword>